<comment type="caution">
    <text evidence="1">The sequence shown here is derived from an EMBL/GenBank/DDBJ whole genome shotgun (WGS) entry which is preliminary data.</text>
</comment>
<dbReference type="EMBL" id="JACIEH010000001">
    <property type="protein sequence ID" value="MBB4097817.1"/>
    <property type="molecule type" value="Genomic_DNA"/>
</dbReference>
<organism evidence="1 2">
    <name type="scientific">Sphingomonas kyeonggiensis</name>
    <dbReference type="NCBI Taxonomy" id="1268553"/>
    <lineage>
        <taxon>Bacteria</taxon>
        <taxon>Pseudomonadati</taxon>
        <taxon>Pseudomonadota</taxon>
        <taxon>Alphaproteobacteria</taxon>
        <taxon>Sphingomonadales</taxon>
        <taxon>Sphingomonadaceae</taxon>
        <taxon>Sphingomonas</taxon>
    </lineage>
</organism>
<accession>A0A7W6JSV6</accession>
<keyword evidence="2" id="KW-1185">Reference proteome</keyword>
<dbReference type="AlphaFoldDB" id="A0A7W6JSV6"/>
<evidence type="ECO:0000313" key="2">
    <source>
        <dbReference type="Proteomes" id="UP000557392"/>
    </source>
</evidence>
<protein>
    <submittedName>
        <fullName evidence="1">Uncharacterized protein</fullName>
    </submittedName>
</protein>
<proteinExistence type="predicted"/>
<sequence>MTDIAVTSPVERIARVIAAEMVSPNGEAFEGPDEPVSVIVERIWRAEINRAVAILHTLREPTRGMVEAGRAAGEDPAEIWSAMVRAALDSTVEVMPEPA</sequence>
<gene>
    <name evidence="1" type="ORF">GGR46_001350</name>
</gene>
<name>A0A7W6JSV6_9SPHN</name>
<dbReference type="Proteomes" id="UP000557392">
    <property type="component" value="Unassembled WGS sequence"/>
</dbReference>
<evidence type="ECO:0000313" key="1">
    <source>
        <dbReference type="EMBL" id="MBB4097817.1"/>
    </source>
</evidence>
<reference evidence="1 2" key="1">
    <citation type="submission" date="2020-08" db="EMBL/GenBank/DDBJ databases">
        <title>Genomic Encyclopedia of Type Strains, Phase IV (KMG-IV): sequencing the most valuable type-strain genomes for metagenomic binning, comparative biology and taxonomic classification.</title>
        <authorList>
            <person name="Goeker M."/>
        </authorList>
    </citation>
    <scope>NUCLEOTIDE SEQUENCE [LARGE SCALE GENOMIC DNA]</scope>
    <source>
        <strain evidence="1 2">DSM 101806</strain>
    </source>
</reference>
<dbReference type="RefSeq" id="WP_183995769.1">
    <property type="nucleotide sequence ID" value="NZ_JACIEH010000001.1"/>
</dbReference>